<dbReference type="AlphaFoldDB" id="A0A0K8WK45"/>
<dbReference type="OrthoDB" id="68090at2759"/>
<feature type="region of interest" description="Disordered" evidence="1">
    <location>
        <begin position="135"/>
        <end position="161"/>
    </location>
</feature>
<proteinExistence type="predicted"/>
<keyword evidence="3" id="KW-0647">Proteasome</keyword>
<dbReference type="Gene3D" id="3.40.1000.30">
    <property type="match status" value="1"/>
</dbReference>
<evidence type="ECO:0000313" key="3">
    <source>
        <dbReference type="EMBL" id="JAI51521.1"/>
    </source>
</evidence>
<protein>
    <submittedName>
        <fullName evidence="3">Putative proteasome inhibitor</fullName>
    </submittedName>
</protein>
<evidence type="ECO:0000259" key="2">
    <source>
        <dbReference type="Pfam" id="PF11566"/>
    </source>
</evidence>
<dbReference type="Pfam" id="PF11566">
    <property type="entry name" value="PI31_Prot_N"/>
    <property type="match status" value="1"/>
</dbReference>
<evidence type="ECO:0000256" key="1">
    <source>
        <dbReference type="SAM" id="MobiDB-lite"/>
    </source>
</evidence>
<accession>A0A0K8WK45</accession>
<reference evidence="3" key="1">
    <citation type="submission" date="2015-06" db="EMBL/GenBank/DDBJ databases">
        <authorList>
            <person name="Hoefler B.C."/>
            <person name="Straight P.D."/>
        </authorList>
    </citation>
    <scope>NUCLEOTIDE SEQUENCE</scope>
</reference>
<dbReference type="GO" id="GO:0000502">
    <property type="term" value="C:proteasome complex"/>
    <property type="evidence" value="ECO:0007669"/>
    <property type="project" value="UniProtKB-KW"/>
</dbReference>
<name>A0A0K8WK45_BACLA</name>
<dbReference type="EMBL" id="GDHF01000793">
    <property type="protein sequence ID" value="JAI51521.1"/>
    <property type="molecule type" value="Transcribed_RNA"/>
</dbReference>
<dbReference type="InterPro" id="IPR021625">
    <property type="entry name" value="PI31_Prot_N"/>
</dbReference>
<sequence length="161" mass="18445">MPEGWSQFSKYSLRYIYNRMLYILIGVHLDHRLLINFLNTRTNVVTNITVFPEITVRATCGGSINVLIPFPEKLAQSLYSNLIQTFTDMQACDRPPKILSRTKQQSNPWDELAARRSKDVYPILEEDNISEIEESQEVQTLDGQAQKHASWADGKPQATSE</sequence>
<organism evidence="3">
    <name type="scientific">Bactrocera latifrons</name>
    <name type="common">Malaysian fruit fly</name>
    <name type="synonym">Chaetodacus latifrons</name>
    <dbReference type="NCBI Taxonomy" id="174628"/>
    <lineage>
        <taxon>Eukaryota</taxon>
        <taxon>Metazoa</taxon>
        <taxon>Ecdysozoa</taxon>
        <taxon>Arthropoda</taxon>
        <taxon>Hexapoda</taxon>
        <taxon>Insecta</taxon>
        <taxon>Pterygota</taxon>
        <taxon>Neoptera</taxon>
        <taxon>Endopterygota</taxon>
        <taxon>Diptera</taxon>
        <taxon>Brachycera</taxon>
        <taxon>Muscomorpha</taxon>
        <taxon>Tephritoidea</taxon>
        <taxon>Tephritidae</taxon>
        <taxon>Bactrocera</taxon>
        <taxon>Bactrocera</taxon>
    </lineage>
</organism>
<gene>
    <name evidence="3" type="primary">CG8979_5</name>
    <name evidence="3" type="ORF">c0_g1_i3</name>
</gene>
<feature type="domain" description="PI31 proteasome regulator N-terminal" evidence="2">
    <location>
        <begin position="2"/>
        <end position="83"/>
    </location>
</feature>